<evidence type="ECO:0000256" key="5">
    <source>
        <dbReference type="ARBA" id="ARBA00023274"/>
    </source>
</evidence>
<comment type="subcellular location">
    <subcellularLocation>
        <location evidence="1">Mitochondrion</location>
    </subcellularLocation>
</comment>
<evidence type="ECO:0000256" key="1">
    <source>
        <dbReference type="ARBA" id="ARBA00004173"/>
    </source>
</evidence>
<dbReference type="InterPro" id="IPR007740">
    <property type="entry name" value="Ribosomal_mL49"/>
</dbReference>
<dbReference type="Proteomes" id="UP001286456">
    <property type="component" value="Unassembled WGS sequence"/>
</dbReference>
<keyword evidence="5" id="KW-0687">Ribonucleoprotein</keyword>
<protein>
    <recommendedName>
        <fullName evidence="6">Large ribosomal subunit protein mL49</fullName>
    </recommendedName>
</protein>
<dbReference type="GO" id="GO:0003735">
    <property type="term" value="F:structural constituent of ribosome"/>
    <property type="evidence" value="ECO:0007669"/>
    <property type="project" value="InterPro"/>
</dbReference>
<dbReference type="AlphaFoldDB" id="A0AAE0M3E3"/>
<evidence type="ECO:0000256" key="6">
    <source>
        <dbReference type="ARBA" id="ARBA00035191"/>
    </source>
</evidence>
<comment type="similarity">
    <text evidence="2">Belongs to the mitochondrion-specific ribosomal protein mL49 family.</text>
</comment>
<evidence type="ECO:0000256" key="7">
    <source>
        <dbReference type="SAM" id="MobiDB-lite"/>
    </source>
</evidence>
<dbReference type="PANTHER" id="PTHR13477:SF0">
    <property type="entry name" value="LARGE RIBOSOMAL SUBUNIT PROTEIN ML49"/>
    <property type="match status" value="1"/>
</dbReference>
<evidence type="ECO:0000256" key="3">
    <source>
        <dbReference type="ARBA" id="ARBA00022980"/>
    </source>
</evidence>
<comment type="caution">
    <text evidence="8">The sequence shown here is derived from an EMBL/GenBank/DDBJ whole genome shotgun (WGS) entry which is preliminary data.</text>
</comment>
<dbReference type="PANTHER" id="PTHR13477">
    <property type="entry name" value="MITOCHONDRIAL 39S RIBOSOMAL PROTEIN L49"/>
    <property type="match status" value="1"/>
</dbReference>
<evidence type="ECO:0000256" key="2">
    <source>
        <dbReference type="ARBA" id="ARBA00005677"/>
    </source>
</evidence>
<gene>
    <name evidence="8" type="ORF">B0T19DRAFT_404962</name>
</gene>
<dbReference type="Pfam" id="PF05046">
    <property type="entry name" value="Img2"/>
    <property type="match status" value="1"/>
</dbReference>
<keyword evidence="9" id="KW-1185">Reference proteome</keyword>
<reference evidence="8" key="1">
    <citation type="journal article" date="2023" name="Mol. Phylogenet. Evol.">
        <title>Genome-scale phylogeny and comparative genomics of the fungal order Sordariales.</title>
        <authorList>
            <person name="Hensen N."/>
            <person name="Bonometti L."/>
            <person name="Westerberg I."/>
            <person name="Brannstrom I.O."/>
            <person name="Guillou S."/>
            <person name="Cros-Aarteil S."/>
            <person name="Calhoun S."/>
            <person name="Haridas S."/>
            <person name="Kuo A."/>
            <person name="Mondo S."/>
            <person name="Pangilinan J."/>
            <person name="Riley R."/>
            <person name="LaButti K."/>
            <person name="Andreopoulos B."/>
            <person name="Lipzen A."/>
            <person name="Chen C."/>
            <person name="Yan M."/>
            <person name="Daum C."/>
            <person name="Ng V."/>
            <person name="Clum A."/>
            <person name="Steindorff A."/>
            <person name="Ohm R.A."/>
            <person name="Martin F."/>
            <person name="Silar P."/>
            <person name="Natvig D.O."/>
            <person name="Lalanne C."/>
            <person name="Gautier V."/>
            <person name="Ament-Velasquez S.L."/>
            <person name="Kruys A."/>
            <person name="Hutchinson M.I."/>
            <person name="Powell A.J."/>
            <person name="Barry K."/>
            <person name="Miller A.N."/>
            <person name="Grigoriev I.V."/>
            <person name="Debuchy R."/>
            <person name="Gladieux P."/>
            <person name="Hiltunen Thoren M."/>
            <person name="Johannesson H."/>
        </authorList>
    </citation>
    <scope>NUCLEOTIDE SEQUENCE</scope>
    <source>
        <strain evidence="8">SMH4131-1</strain>
    </source>
</reference>
<dbReference type="GO" id="GO:0005762">
    <property type="term" value="C:mitochondrial large ribosomal subunit"/>
    <property type="evidence" value="ECO:0007669"/>
    <property type="project" value="TreeGrafter"/>
</dbReference>
<sequence>MLRPPVLRLKAPSSRCLFQLPLTIRTLSTAVNTTKQQQPPPPPPNKNSANYTARRPARKRTTTLASQKTPNHSPFTPSTVDGATKAPLPPAPYLVSRTPSNNLPVYQLAKRGGNYKLTAIKKIQGDARTMQKWLADELGMDLDQVRVKTPTGHIEVVGHHKQQITEWLERHGF</sequence>
<reference evidence="8" key="2">
    <citation type="submission" date="2023-06" db="EMBL/GenBank/DDBJ databases">
        <authorList>
            <consortium name="Lawrence Berkeley National Laboratory"/>
            <person name="Haridas S."/>
            <person name="Hensen N."/>
            <person name="Bonometti L."/>
            <person name="Westerberg I."/>
            <person name="Brannstrom I.O."/>
            <person name="Guillou S."/>
            <person name="Cros-Aarteil S."/>
            <person name="Calhoun S."/>
            <person name="Kuo A."/>
            <person name="Mondo S."/>
            <person name="Pangilinan J."/>
            <person name="Riley R."/>
            <person name="Labutti K."/>
            <person name="Andreopoulos B."/>
            <person name="Lipzen A."/>
            <person name="Chen C."/>
            <person name="Yanf M."/>
            <person name="Daum C."/>
            <person name="Ng V."/>
            <person name="Clum A."/>
            <person name="Steindorff A."/>
            <person name="Ohm R."/>
            <person name="Martin F."/>
            <person name="Silar P."/>
            <person name="Natvig D."/>
            <person name="Lalanne C."/>
            <person name="Gautier V."/>
            <person name="Ament-Velasquez S.L."/>
            <person name="Kruys A."/>
            <person name="Hutchinson M.I."/>
            <person name="Powell A.J."/>
            <person name="Barry K."/>
            <person name="Miller A.N."/>
            <person name="Grigoriev I.V."/>
            <person name="Debuchy R."/>
            <person name="Gladieux P."/>
            <person name="Thoren M.H."/>
            <person name="Johannesson H."/>
        </authorList>
    </citation>
    <scope>NUCLEOTIDE SEQUENCE</scope>
    <source>
        <strain evidence="8">SMH4131-1</strain>
    </source>
</reference>
<keyword evidence="4" id="KW-0496">Mitochondrion</keyword>
<dbReference type="GO" id="GO:0006412">
    <property type="term" value="P:translation"/>
    <property type="evidence" value="ECO:0007669"/>
    <property type="project" value="InterPro"/>
</dbReference>
<dbReference type="EMBL" id="JAUEPO010000007">
    <property type="protein sequence ID" value="KAK3317253.1"/>
    <property type="molecule type" value="Genomic_DNA"/>
</dbReference>
<dbReference type="Gene3D" id="3.30.780.10">
    <property type="entry name" value="SUI1-like domain"/>
    <property type="match status" value="1"/>
</dbReference>
<evidence type="ECO:0000313" key="9">
    <source>
        <dbReference type="Proteomes" id="UP001286456"/>
    </source>
</evidence>
<name>A0AAE0M3E3_9PEZI</name>
<accession>A0AAE0M3E3</accession>
<keyword evidence="3 8" id="KW-0689">Ribosomal protein</keyword>
<evidence type="ECO:0000256" key="4">
    <source>
        <dbReference type="ARBA" id="ARBA00023128"/>
    </source>
</evidence>
<organism evidence="8 9">
    <name type="scientific">Cercophora scortea</name>
    <dbReference type="NCBI Taxonomy" id="314031"/>
    <lineage>
        <taxon>Eukaryota</taxon>
        <taxon>Fungi</taxon>
        <taxon>Dikarya</taxon>
        <taxon>Ascomycota</taxon>
        <taxon>Pezizomycotina</taxon>
        <taxon>Sordariomycetes</taxon>
        <taxon>Sordariomycetidae</taxon>
        <taxon>Sordariales</taxon>
        <taxon>Lasiosphaeriaceae</taxon>
        <taxon>Cercophora</taxon>
    </lineage>
</organism>
<proteinExistence type="inferred from homology"/>
<evidence type="ECO:0000313" key="8">
    <source>
        <dbReference type="EMBL" id="KAK3317253.1"/>
    </source>
</evidence>
<feature type="region of interest" description="Disordered" evidence="7">
    <location>
        <begin position="32"/>
        <end position="92"/>
    </location>
</feature>
<feature type="compositionally biased region" description="Polar residues" evidence="7">
    <location>
        <begin position="66"/>
        <end position="81"/>
    </location>
</feature>